<sequence>MVQATEAQVTTRLQSLQSRMDAQDGKIDQISAQMQEMKTLMEKLLLKSPEKFGKHPEEGSSSGLILESGNLPPRFGSTNPHHPDDSVFSLPKVKLPVFDGTDPRGWITKAELYFSVH</sequence>
<dbReference type="Proteomes" id="UP001157418">
    <property type="component" value="Unassembled WGS sequence"/>
</dbReference>
<reference evidence="3 4" key="1">
    <citation type="submission" date="2022-01" db="EMBL/GenBank/DDBJ databases">
        <authorList>
            <person name="Xiong W."/>
            <person name="Schranz E."/>
        </authorList>
    </citation>
    <scope>NUCLEOTIDE SEQUENCE [LARGE SCALE GENOMIC DNA]</scope>
</reference>
<evidence type="ECO:0000313" key="3">
    <source>
        <dbReference type="EMBL" id="CAH1445907.1"/>
    </source>
</evidence>
<name>A0AAU9P7G9_9ASTR</name>
<protein>
    <recommendedName>
        <fullName evidence="5">Retrotransposon gag protein</fullName>
    </recommendedName>
</protein>
<proteinExistence type="predicted"/>
<gene>
    <name evidence="3" type="ORF">LVIROSA_LOCUS31642</name>
</gene>
<dbReference type="AlphaFoldDB" id="A0AAU9P7G9"/>
<feature type="coiled-coil region" evidence="1">
    <location>
        <begin position="13"/>
        <end position="47"/>
    </location>
</feature>
<keyword evidence="1" id="KW-0175">Coiled coil</keyword>
<evidence type="ECO:0008006" key="5">
    <source>
        <dbReference type="Google" id="ProtNLM"/>
    </source>
</evidence>
<keyword evidence="4" id="KW-1185">Reference proteome</keyword>
<evidence type="ECO:0000256" key="2">
    <source>
        <dbReference type="SAM" id="MobiDB-lite"/>
    </source>
</evidence>
<comment type="caution">
    <text evidence="3">The sequence shown here is derived from an EMBL/GenBank/DDBJ whole genome shotgun (WGS) entry which is preliminary data.</text>
</comment>
<feature type="compositionally biased region" description="Low complexity" evidence="2">
    <location>
        <begin position="59"/>
        <end position="71"/>
    </location>
</feature>
<dbReference type="EMBL" id="CAKMRJ010005523">
    <property type="protein sequence ID" value="CAH1445907.1"/>
    <property type="molecule type" value="Genomic_DNA"/>
</dbReference>
<accession>A0AAU9P7G9</accession>
<evidence type="ECO:0000256" key="1">
    <source>
        <dbReference type="SAM" id="Coils"/>
    </source>
</evidence>
<organism evidence="3 4">
    <name type="scientific">Lactuca virosa</name>
    <dbReference type="NCBI Taxonomy" id="75947"/>
    <lineage>
        <taxon>Eukaryota</taxon>
        <taxon>Viridiplantae</taxon>
        <taxon>Streptophyta</taxon>
        <taxon>Embryophyta</taxon>
        <taxon>Tracheophyta</taxon>
        <taxon>Spermatophyta</taxon>
        <taxon>Magnoliopsida</taxon>
        <taxon>eudicotyledons</taxon>
        <taxon>Gunneridae</taxon>
        <taxon>Pentapetalae</taxon>
        <taxon>asterids</taxon>
        <taxon>campanulids</taxon>
        <taxon>Asterales</taxon>
        <taxon>Asteraceae</taxon>
        <taxon>Cichorioideae</taxon>
        <taxon>Cichorieae</taxon>
        <taxon>Lactucinae</taxon>
        <taxon>Lactuca</taxon>
    </lineage>
</organism>
<feature type="region of interest" description="Disordered" evidence="2">
    <location>
        <begin position="51"/>
        <end position="83"/>
    </location>
</feature>
<evidence type="ECO:0000313" key="4">
    <source>
        <dbReference type="Proteomes" id="UP001157418"/>
    </source>
</evidence>